<dbReference type="InterPro" id="IPR009057">
    <property type="entry name" value="Homeodomain-like_sf"/>
</dbReference>
<keyword evidence="3" id="KW-0010">Activator</keyword>
<dbReference type="eggNOG" id="COG2207">
    <property type="taxonomic scope" value="Bacteria"/>
</dbReference>
<dbReference type="SUPFAM" id="SSF51215">
    <property type="entry name" value="Regulatory protein AraC"/>
    <property type="match status" value="1"/>
</dbReference>
<dbReference type="InterPro" id="IPR018060">
    <property type="entry name" value="HTH_AraC"/>
</dbReference>
<dbReference type="EMBL" id="CP000931">
    <property type="protein sequence ID" value="ABZ78282.1"/>
    <property type="molecule type" value="Genomic_DNA"/>
</dbReference>
<keyword evidence="2" id="KW-0238">DNA-binding</keyword>
<dbReference type="Pfam" id="PF12833">
    <property type="entry name" value="HTH_18"/>
    <property type="match status" value="1"/>
</dbReference>
<dbReference type="InterPro" id="IPR003313">
    <property type="entry name" value="AraC-bd"/>
</dbReference>
<dbReference type="GO" id="GO:0003700">
    <property type="term" value="F:DNA-binding transcription factor activity"/>
    <property type="evidence" value="ECO:0007669"/>
    <property type="project" value="InterPro"/>
</dbReference>
<evidence type="ECO:0000259" key="5">
    <source>
        <dbReference type="PROSITE" id="PS01124"/>
    </source>
</evidence>
<dbReference type="KEGG" id="shl:Shal_3742"/>
<dbReference type="Proteomes" id="UP000001317">
    <property type="component" value="Chromosome"/>
</dbReference>
<dbReference type="PROSITE" id="PS01124">
    <property type="entry name" value="HTH_ARAC_FAMILY_2"/>
    <property type="match status" value="1"/>
</dbReference>
<dbReference type="Pfam" id="PF02311">
    <property type="entry name" value="AraC_binding"/>
    <property type="match status" value="1"/>
</dbReference>
<dbReference type="AlphaFoldDB" id="B0TV15"/>
<evidence type="ECO:0000313" key="7">
    <source>
        <dbReference type="Proteomes" id="UP000001317"/>
    </source>
</evidence>
<keyword evidence="1" id="KW-0805">Transcription regulation</keyword>
<dbReference type="Gene3D" id="1.10.10.60">
    <property type="entry name" value="Homeodomain-like"/>
    <property type="match status" value="1"/>
</dbReference>
<dbReference type="OrthoDB" id="9814125at2"/>
<feature type="domain" description="HTH araC/xylS-type" evidence="5">
    <location>
        <begin position="189"/>
        <end position="287"/>
    </location>
</feature>
<name>B0TV15_SHEHH</name>
<keyword evidence="7" id="KW-1185">Reference proteome</keyword>
<dbReference type="PRINTS" id="PR00032">
    <property type="entry name" value="HTHARAC"/>
</dbReference>
<evidence type="ECO:0000256" key="4">
    <source>
        <dbReference type="ARBA" id="ARBA00023163"/>
    </source>
</evidence>
<evidence type="ECO:0000256" key="2">
    <source>
        <dbReference type="ARBA" id="ARBA00023125"/>
    </source>
</evidence>
<gene>
    <name evidence="6" type="ordered locus">Shal_3742</name>
</gene>
<dbReference type="GO" id="GO:0043565">
    <property type="term" value="F:sequence-specific DNA binding"/>
    <property type="evidence" value="ECO:0007669"/>
    <property type="project" value="InterPro"/>
</dbReference>
<dbReference type="Gene3D" id="2.60.120.10">
    <property type="entry name" value="Jelly Rolls"/>
    <property type="match status" value="1"/>
</dbReference>
<dbReference type="HOGENOM" id="CLU_000445_88_2_6"/>
<reference evidence="6" key="1">
    <citation type="submission" date="2008-01" db="EMBL/GenBank/DDBJ databases">
        <title>Complete sequence of Shewanella halifaxensis HAW-EB4.</title>
        <authorList>
            <consortium name="US DOE Joint Genome Institute"/>
            <person name="Copeland A."/>
            <person name="Lucas S."/>
            <person name="Lapidus A."/>
            <person name="Glavina del Rio T."/>
            <person name="Dalin E."/>
            <person name="Tice H."/>
            <person name="Bruce D."/>
            <person name="Goodwin L."/>
            <person name="Pitluck S."/>
            <person name="Sims D."/>
            <person name="Brettin T."/>
            <person name="Detter J.C."/>
            <person name="Han C."/>
            <person name="Kuske C.R."/>
            <person name="Schmutz J."/>
            <person name="Larimer F."/>
            <person name="Land M."/>
            <person name="Hauser L."/>
            <person name="Kyrpides N."/>
            <person name="Kim E."/>
            <person name="Zhao J.-S."/>
            <person name="Richardson P."/>
        </authorList>
    </citation>
    <scope>NUCLEOTIDE SEQUENCE [LARGE SCALE GENOMIC DNA]</scope>
    <source>
        <strain evidence="6">HAW-EB4</strain>
    </source>
</reference>
<organism evidence="6 7">
    <name type="scientific">Shewanella halifaxensis (strain HAW-EB4)</name>
    <dbReference type="NCBI Taxonomy" id="458817"/>
    <lineage>
        <taxon>Bacteria</taxon>
        <taxon>Pseudomonadati</taxon>
        <taxon>Pseudomonadota</taxon>
        <taxon>Gammaproteobacteria</taxon>
        <taxon>Alteromonadales</taxon>
        <taxon>Shewanellaceae</taxon>
        <taxon>Shewanella</taxon>
    </lineage>
</organism>
<evidence type="ECO:0000313" key="6">
    <source>
        <dbReference type="EMBL" id="ABZ78282.1"/>
    </source>
</evidence>
<dbReference type="SUPFAM" id="SSF46689">
    <property type="entry name" value="Homeodomain-like"/>
    <property type="match status" value="1"/>
</dbReference>
<dbReference type="SMART" id="SM00342">
    <property type="entry name" value="HTH_ARAC"/>
    <property type="match status" value="1"/>
</dbReference>
<sequence length="293" mass="33292">MKSVPSVDFRAPNIHKAGVEILDLELFYTKLSKCNFCPSKPHRINYFCFIYVTEGQGGHFVDFKYHQFKPGSFVFVNKHQVHAFDLMSRPKGKMINITEDFLNTILANMRIPFFTPTHLVSSQQPLLTLSSSLVETCDSLLLEINKAQESEAETQLLVQLLFSSLLVALATERETDAQHLSEAQAYRFQQFLLLIESNAAHTRDASGYAEMLHISYKSLNQMCKQASGQTAKQLIDAHAILEIKRRLIIGSAKIQEIAYELGFDDVTYFVKFFKRHTQLTPSQFKDNAVTALS</sequence>
<dbReference type="PANTHER" id="PTHR43280">
    <property type="entry name" value="ARAC-FAMILY TRANSCRIPTIONAL REGULATOR"/>
    <property type="match status" value="1"/>
</dbReference>
<dbReference type="PANTHER" id="PTHR43280:SF32">
    <property type="entry name" value="TRANSCRIPTIONAL REGULATORY PROTEIN"/>
    <property type="match status" value="1"/>
</dbReference>
<accession>B0TV15</accession>
<dbReference type="RefSeq" id="WP_012278800.1">
    <property type="nucleotide sequence ID" value="NC_010334.1"/>
</dbReference>
<protein>
    <submittedName>
        <fullName evidence="6">Transcriptional regulator, AraC family</fullName>
    </submittedName>
</protein>
<keyword evidence="4" id="KW-0804">Transcription</keyword>
<evidence type="ECO:0000256" key="3">
    <source>
        <dbReference type="ARBA" id="ARBA00023159"/>
    </source>
</evidence>
<dbReference type="InterPro" id="IPR014710">
    <property type="entry name" value="RmlC-like_jellyroll"/>
</dbReference>
<evidence type="ECO:0000256" key="1">
    <source>
        <dbReference type="ARBA" id="ARBA00023015"/>
    </source>
</evidence>
<dbReference type="InterPro" id="IPR037923">
    <property type="entry name" value="HTH-like"/>
</dbReference>
<dbReference type="InterPro" id="IPR020449">
    <property type="entry name" value="Tscrpt_reg_AraC-type_HTH"/>
</dbReference>
<dbReference type="STRING" id="458817.Shal_3742"/>
<proteinExistence type="predicted"/>